<evidence type="ECO:0000259" key="1">
    <source>
        <dbReference type="Pfam" id="PF00534"/>
    </source>
</evidence>
<dbReference type="PANTHER" id="PTHR12526">
    <property type="entry name" value="GLYCOSYLTRANSFERASE"/>
    <property type="match status" value="1"/>
</dbReference>
<dbReference type="RefSeq" id="WP_035736660.1">
    <property type="nucleotide sequence ID" value="NZ_JACTRV010000014.1"/>
</dbReference>
<dbReference type="GO" id="GO:0016757">
    <property type="term" value="F:glycosyltransferase activity"/>
    <property type="evidence" value="ECO:0007669"/>
    <property type="project" value="InterPro"/>
</dbReference>
<reference evidence="2 3" key="1">
    <citation type="submission" date="2014-04" db="EMBL/GenBank/DDBJ databases">
        <authorList>
            <person name="Bishop-Lilly K.A."/>
            <person name="Broomall S.M."/>
            <person name="Chain P.S."/>
            <person name="Chertkov O."/>
            <person name="Coyne S.R."/>
            <person name="Daligault H.E."/>
            <person name="Davenport K.W."/>
            <person name="Erkkila T."/>
            <person name="Frey K.G."/>
            <person name="Gibbons H.S."/>
            <person name="Gu W."/>
            <person name="Jaissle J."/>
            <person name="Johnson S.L."/>
            <person name="Koroleva G.I."/>
            <person name="Ladner J.T."/>
            <person name="Lo C.-C."/>
            <person name="Minogue T.D."/>
            <person name="Munk C."/>
            <person name="Palacios G.F."/>
            <person name="Redden C.L."/>
            <person name="Rosenzweig C.N."/>
            <person name="Scholz M.B."/>
            <person name="Teshima H."/>
            <person name="Xu Y."/>
        </authorList>
    </citation>
    <scope>NUCLEOTIDE SEQUENCE [LARGE SCALE GENOMIC DNA]</scope>
    <source>
        <strain evidence="2 3">FAJ</strain>
    </source>
</reference>
<dbReference type="Gene3D" id="3.40.50.2000">
    <property type="entry name" value="Glycogen Phosphorylase B"/>
    <property type="match status" value="1"/>
</dbReference>
<dbReference type="PANTHER" id="PTHR12526:SF630">
    <property type="entry name" value="GLYCOSYLTRANSFERASE"/>
    <property type="match status" value="1"/>
</dbReference>
<dbReference type="AlphaFoldDB" id="A0AAW3DAC7"/>
<accession>A0AAW3DAC7</accession>
<dbReference type="Pfam" id="PF00534">
    <property type="entry name" value="Glycos_transf_1"/>
    <property type="match status" value="1"/>
</dbReference>
<organism evidence="2 3">
    <name type="scientific">Francisella philomiragia</name>
    <dbReference type="NCBI Taxonomy" id="28110"/>
    <lineage>
        <taxon>Bacteria</taxon>
        <taxon>Pseudomonadati</taxon>
        <taxon>Pseudomonadota</taxon>
        <taxon>Gammaproteobacteria</taxon>
        <taxon>Thiotrichales</taxon>
        <taxon>Francisellaceae</taxon>
        <taxon>Francisella</taxon>
    </lineage>
</organism>
<gene>
    <name evidence="2" type="ORF">DR78_452</name>
</gene>
<feature type="domain" description="Glycosyl transferase family 1" evidence="1">
    <location>
        <begin position="252"/>
        <end position="399"/>
    </location>
</feature>
<evidence type="ECO:0000313" key="3">
    <source>
        <dbReference type="Proteomes" id="UP000029117"/>
    </source>
</evidence>
<comment type="caution">
    <text evidence="2">The sequence shown here is derived from an EMBL/GenBank/DDBJ whole genome shotgun (WGS) entry which is preliminary data.</text>
</comment>
<dbReference type="GO" id="GO:1901135">
    <property type="term" value="P:carbohydrate derivative metabolic process"/>
    <property type="evidence" value="ECO:0007669"/>
    <property type="project" value="UniProtKB-ARBA"/>
</dbReference>
<protein>
    <submittedName>
        <fullName evidence="2">Glycosyl transferases group 1 family protein</fullName>
    </submittedName>
</protein>
<dbReference type="EMBL" id="JOUE01000006">
    <property type="protein sequence ID" value="KFJ42799.1"/>
    <property type="molecule type" value="Genomic_DNA"/>
</dbReference>
<name>A0AAW3DAC7_9GAMM</name>
<dbReference type="InterPro" id="IPR001296">
    <property type="entry name" value="Glyco_trans_1"/>
</dbReference>
<evidence type="ECO:0000313" key="2">
    <source>
        <dbReference type="EMBL" id="KFJ42799.1"/>
    </source>
</evidence>
<proteinExistence type="predicted"/>
<dbReference type="SUPFAM" id="SSF53756">
    <property type="entry name" value="UDP-Glycosyltransferase/glycogen phosphorylase"/>
    <property type="match status" value="1"/>
</dbReference>
<sequence>MVKDSVLAVNEKNLSSLISNTGIDIVFNSVFSGGAYTFLLNKSHKTPILLIDTSKTVANNMVQGFLIHQGVSKAISSFNLPMFIEKYKVSAFEINHLIWSSDIKQWMEYIINIIDKHEIKVTIYIHDFFTVCPTINLLNHENRYCGIPSSSECDKCISAYPQNVENRAIVDLVGYMEYIHNDQIKLWRDFWSELFDRSNKIIFPSASAMNLWKKAYSYDSDKLSIMHHDLEYISKIKKHSLKEQGRTSFYNVYIVGDVVPQKGSHIVAELLEILESKRLPICLNVLGGYHNDKYSQTPYLKLHGRYEHDKISDILNNSHIDCFLMLSICPETFSYTTQEMIATGLPIISFNIGAQAEFVSSYQNGVVIQYGFDATSVFAEIEKLYIAKRHELVKNLSKNDDLIEKLIVQYDNIMVENKQLLLDKLEENTEPKKSNLRNWLGLLKFSK</sequence>
<dbReference type="Proteomes" id="UP000029117">
    <property type="component" value="Unassembled WGS sequence"/>
</dbReference>
<keyword evidence="2" id="KW-0808">Transferase</keyword>